<dbReference type="AlphaFoldDB" id="A0A1Y3G744"/>
<gene>
    <name evidence="2" type="ORF">HK23_14345</name>
</gene>
<comment type="caution">
    <text evidence="2">The sequence shown here is derived from an EMBL/GenBank/DDBJ whole genome shotgun (WGS) entry which is preliminary data.</text>
</comment>
<dbReference type="OrthoDB" id="7284738at2"/>
<feature type="region of interest" description="Disordered" evidence="1">
    <location>
        <begin position="97"/>
        <end position="120"/>
    </location>
</feature>
<accession>A0A1Y3G744</accession>
<evidence type="ECO:0000313" key="3">
    <source>
        <dbReference type="Proteomes" id="UP000242683"/>
    </source>
</evidence>
<sequence>MSVEAYQIGVSLVADAMRVVGPIGEMIEALTRLTSAQREAQMGFNSMVSSLGAARRLASGLATDMNAAARSAREFASASARFRTSAPVFNAGGGTYNVDEAGEAPRSGSRGRRTSAPMPASPVVDAGGSYVSPYSAAATNVPGAPMLMLPPPRATGTALVPLPGAENSYGAIPNFRRFENPADYEPDWIRVPSRDLVPYTGPVNRDGYWMGGNRTLGPWQPNLTAPEAGATVAAAFAAGKARLRAISPKHAIAHFVGPLAILGGAAATAHFAASGFDQSAAYDQTFLGMMGDPVARQNMGAIQASAQQAMKENPFLAPVDAARIAQESYEVSGGEMAEQPNIARLLNRVDKTFLLLGKSPQDAMRESIAFIRAQDISNRFYDKRTGQFSLGQAERATDTALSMIIANRQFMRGQNFQTFARSSGAAGMRLSDEGMLNLAHFIDVNPSRAATSVRSFEDLFLGDHTRMSDKDFAYFSQRRLGLVGAHGQFVDQQTLGADPISWITKHLIPLIKSYPELLGHVQRMTIQDLLNETTGAEGNIARQAAASRRTDASGALSALAGGPKAAQAALATSFERFEFTIGRLAQGPLVKSMNTLTGAFNGMSDFVTKHPNDIKQFADDISAVINVLAGIGHGVGAILNAIPGFLRRPLESALAGATVGGAGGAMFGGIGALPGAAAGATAGFVAGVAHEGYVQAERIGSVVNAPARSRASGSGAWEGSQASGDTHVTVYLDGQQIASHVDTVVRRRQATEMRAGSAAPDPLSSPRYSGMPWGVN</sequence>
<proteinExistence type="predicted"/>
<dbReference type="RefSeq" id="WP_086653109.1">
    <property type="nucleotide sequence ID" value="NZ_JOPG01000009.1"/>
</dbReference>
<protein>
    <submittedName>
        <fullName evidence="2">Uncharacterized protein</fullName>
    </submittedName>
</protein>
<feature type="region of interest" description="Disordered" evidence="1">
    <location>
        <begin position="750"/>
        <end position="776"/>
    </location>
</feature>
<dbReference type="Proteomes" id="UP000242683">
    <property type="component" value="Unassembled WGS sequence"/>
</dbReference>
<dbReference type="EMBL" id="JOPG01000009">
    <property type="protein sequence ID" value="OUJ06652.1"/>
    <property type="molecule type" value="Genomic_DNA"/>
</dbReference>
<evidence type="ECO:0000313" key="2">
    <source>
        <dbReference type="EMBL" id="OUJ06652.1"/>
    </source>
</evidence>
<name>A0A1Y3G744_9PROT</name>
<organism evidence="2 3">
    <name type="scientific">Acetobacter malorum</name>
    <dbReference type="NCBI Taxonomy" id="178901"/>
    <lineage>
        <taxon>Bacteria</taxon>
        <taxon>Pseudomonadati</taxon>
        <taxon>Pseudomonadota</taxon>
        <taxon>Alphaproteobacteria</taxon>
        <taxon>Acetobacterales</taxon>
        <taxon>Acetobacteraceae</taxon>
        <taxon>Acetobacter</taxon>
    </lineage>
</organism>
<evidence type="ECO:0000256" key="1">
    <source>
        <dbReference type="SAM" id="MobiDB-lite"/>
    </source>
</evidence>
<reference evidence="3" key="1">
    <citation type="submission" date="2014-06" db="EMBL/GenBank/DDBJ databases">
        <authorList>
            <person name="Winans N.J."/>
            <person name="Newell P.D."/>
            <person name="Douglas A.E."/>
        </authorList>
    </citation>
    <scope>NUCLEOTIDE SEQUENCE [LARGE SCALE GENOMIC DNA]</scope>
    <source>
        <strain evidence="3">DsW_057</strain>
    </source>
</reference>